<dbReference type="InterPro" id="IPR046335">
    <property type="entry name" value="LacI/GalR-like_sensor"/>
</dbReference>
<protein>
    <submittedName>
        <fullName evidence="6">LacI family transcriptional regulator</fullName>
    </submittedName>
</protein>
<dbReference type="RefSeq" id="WP_250920706.1">
    <property type="nucleotide sequence ID" value="NZ_JAMQAW010000024.1"/>
</dbReference>
<evidence type="ECO:0000256" key="2">
    <source>
        <dbReference type="ARBA" id="ARBA00023125"/>
    </source>
</evidence>
<evidence type="ECO:0000256" key="3">
    <source>
        <dbReference type="ARBA" id="ARBA00023163"/>
    </source>
</evidence>
<dbReference type="SUPFAM" id="SSF53822">
    <property type="entry name" value="Periplasmic binding protein-like I"/>
    <property type="match status" value="1"/>
</dbReference>
<evidence type="ECO:0000313" key="7">
    <source>
        <dbReference type="Proteomes" id="UP001431429"/>
    </source>
</evidence>
<dbReference type="InterPro" id="IPR000843">
    <property type="entry name" value="HTH_LacI"/>
</dbReference>
<organism evidence="6 7">
    <name type="scientific">Streptomyces albipurpureus</name>
    <dbReference type="NCBI Taxonomy" id="2897419"/>
    <lineage>
        <taxon>Bacteria</taxon>
        <taxon>Bacillati</taxon>
        <taxon>Actinomycetota</taxon>
        <taxon>Actinomycetes</taxon>
        <taxon>Kitasatosporales</taxon>
        <taxon>Streptomycetaceae</taxon>
        <taxon>Streptomyces</taxon>
    </lineage>
</organism>
<name>A0ABT0UPI5_9ACTN</name>
<reference evidence="6" key="1">
    <citation type="submission" date="2022-06" db="EMBL/GenBank/DDBJ databases">
        <title>Genome public.</title>
        <authorList>
            <person name="Sun Q."/>
        </authorList>
    </citation>
    <scope>NUCLEOTIDE SEQUENCE</scope>
    <source>
        <strain evidence="6">CWNU-1</strain>
    </source>
</reference>
<dbReference type="Gene3D" id="1.10.260.40">
    <property type="entry name" value="lambda repressor-like DNA-binding domains"/>
    <property type="match status" value="1"/>
</dbReference>
<feature type="compositionally biased region" description="Pro residues" evidence="4">
    <location>
        <begin position="8"/>
        <end position="17"/>
    </location>
</feature>
<keyword evidence="1" id="KW-0805">Transcription regulation</keyword>
<feature type="domain" description="HTH lacI-type" evidence="5">
    <location>
        <begin position="63"/>
        <end position="119"/>
    </location>
</feature>
<keyword evidence="3" id="KW-0804">Transcription</keyword>
<gene>
    <name evidence="6" type="ORF">NBG84_19095</name>
</gene>
<keyword evidence="7" id="KW-1185">Reference proteome</keyword>
<dbReference type="InterPro" id="IPR028082">
    <property type="entry name" value="Peripla_BP_I"/>
</dbReference>
<feature type="region of interest" description="Disordered" evidence="4">
    <location>
        <begin position="1"/>
        <end position="75"/>
    </location>
</feature>
<keyword evidence="2" id="KW-0238">DNA-binding</keyword>
<dbReference type="PANTHER" id="PTHR30146:SF138">
    <property type="entry name" value="TRANSCRIPTIONAL REGULATORY PROTEIN"/>
    <property type="match status" value="1"/>
</dbReference>
<dbReference type="SUPFAM" id="SSF47413">
    <property type="entry name" value="lambda repressor-like DNA-binding domains"/>
    <property type="match status" value="1"/>
</dbReference>
<proteinExistence type="predicted"/>
<dbReference type="InterPro" id="IPR010982">
    <property type="entry name" value="Lambda_DNA-bd_dom_sf"/>
</dbReference>
<dbReference type="PANTHER" id="PTHR30146">
    <property type="entry name" value="LACI-RELATED TRANSCRIPTIONAL REPRESSOR"/>
    <property type="match status" value="1"/>
</dbReference>
<dbReference type="Gene3D" id="3.40.50.2300">
    <property type="match status" value="2"/>
</dbReference>
<dbReference type="Proteomes" id="UP001431429">
    <property type="component" value="Unassembled WGS sequence"/>
</dbReference>
<dbReference type="EMBL" id="JAMQAW010000024">
    <property type="protein sequence ID" value="MCM2390374.1"/>
    <property type="molecule type" value="Genomic_DNA"/>
</dbReference>
<sequence>MANGSPPDGTPAPPPTPGAAGGPDGQTHREPLLTTPPANRAPHDAPAAREPAGVPSAAAGARPTSRDVARSAGVSQATVSLVLGDKWRGRVSVRTAETVRDAARALGYRPNLAARNLRLGCTRTALLVVPALTNEFFARVYTGAAALAADHGFGVVIYPSPDGIGPAKNPFASSRAALDGVIASSMAAKALTDLRGTDLPLVMLDSDPADQEAAARVNLDIGDGMHQVAGHLLELGHRRFVHLASAIPSWTFDVRARALASALATVPDTSLRTVRAAFDVGAALEATDRALSGPGPRPTAVVCDSDILAAGACKAVRRLGLSVPEQVSVTGFDDLTLALAVEPELTTVGLPAEKVGERGMAALLAILEGRAPDVGDLPVELIVRGSTAAVPSGNAS</sequence>
<comment type="caution">
    <text evidence="6">The sequence shown here is derived from an EMBL/GenBank/DDBJ whole genome shotgun (WGS) entry which is preliminary data.</text>
</comment>
<dbReference type="PROSITE" id="PS50932">
    <property type="entry name" value="HTH_LACI_2"/>
    <property type="match status" value="1"/>
</dbReference>
<evidence type="ECO:0000256" key="4">
    <source>
        <dbReference type="SAM" id="MobiDB-lite"/>
    </source>
</evidence>
<dbReference type="Pfam" id="PF00356">
    <property type="entry name" value="LacI"/>
    <property type="match status" value="1"/>
</dbReference>
<evidence type="ECO:0000256" key="1">
    <source>
        <dbReference type="ARBA" id="ARBA00023015"/>
    </source>
</evidence>
<dbReference type="CDD" id="cd01392">
    <property type="entry name" value="HTH_LacI"/>
    <property type="match status" value="1"/>
</dbReference>
<accession>A0ABT0UPI5</accession>
<evidence type="ECO:0000259" key="5">
    <source>
        <dbReference type="PROSITE" id="PS50932"/>
    </source>
</evidence>
<dbReference type="Pfam" id="PF13377">
    <property type="entry name" value="Peripla_BP_3"/>
    <property type="match status" value="1"/>
</dbReference>
<dbReference type="SMART" id="SM00354">
    <property type="entry name" value="HTH_LACI"/>
    <property type="match status" value="1"/>
</dbReference>
<evidence type="ECO:0000313" key="6">
    <source>
        <dbReference type="EMBL" id="MCM2390374.1"/>
    </source>
</evidence>